<evidence type="ECO:0000256" key="4">
    <source>
        <dbReference type="ARBA" id="ARBA00023125"/>
    </source>
</evidence>
<feature type="compositionally biased region" description="Low complexity" evidence="7">
    <location>
        <begin position="110"/>
        <end position="119"/>
    </location>
</feature>
<feature type="region of interest" description="Disordered" evidence="7">
    <location>
        <begin position="396"/>
        <end position="435"/>
    </location>
</feature>
<feature type="compositionally biased region" description="Basic and acidic residues" evidence="7">
    <location>
        <begin position="423"/>
        <end position="435"/>
    </location>
</feature>
<feature type="compositionally biased region" description="Polar residues" evidence="7">
    <location>
        <begin position="538"/>
        <end position="552"/>
    </location>
</feature>
<keyword evidence="4" id="KW-0238">DNA-binding</keyword>
<feature type="region of interest" description="Disordered" evidence="7">
    <location>
        <begin position="186"/>
        <end position="284"/>
    </location>
</feature>
<evidence type="ECO:0000256" key="7">
    <source>
        <dbReference type="SAM" id="MobiDB-lite"/>
    </source>
</evidence>
<evidence type="ECO:0000256" key="1">
    <source>
        <dbReference type="ARBA" id="ARBA00004049"/>
    </source>
</evidence>
<gene>
    <name evidence="9" type="ORF">NAEGRDRAFT_47173</name>
</gene>
<feature type="region of interest" description="Disordered" evidence="7">
    <location>
        <begin position="447"/>
        <end position="483"/>
    </location>
</feature>
<dbReference type="InterPro" id="IPR003035">
    <property type="entry name" value="RWP-RK_dom"/>
</dbReference>
<dbReference type="PROSITE" id="PS51519">
    <property type="entry name" value="RWP_RK"/>
    <property type="match status" value="1"/>
</dbReference>
<dbReference type="InParanoid" id="D2V710"/>
<protein>
    <submittedName>
        <fullName evidence="9">Predicted protein</fullName>
    </submittedName>
</protein>
<evidence type="ECO:0000256" key="3">
    <source>
        <dbReference type="ARBA" id="ARBA00023054"/>
    </source>
</evidence>
<feature type="region of interest" description="Disordered" evidence="7">
    <location>
        <begin position="523"/>
        <end position="588"/>
    </location>
</feature>
<feature type="region of interest" description="Disordered" evidence="7">
    <location>
        <begin position="98"/>
        <end position="120"/>
    </location>
</feature>
<evidence type="ECO:0000256" key="5">
    <source>
        <dbReference type="ARBA" id="ARBA00023163"/>
    </source>
</evidence>
<sequence>MSVEVPTISKSFPSTDPNKTTPNTVSEQNSPTTTTQAAALITTSAEGLLSANTTHNQQIESTEHQPHENFMKKKEQAYDNLESLRRSSTLSIVIAHQDNITTSQPPPPTTSANTNSSSSFYQRKQPAQFFEKSSSVTGSSNRLDRQQQQHVNNEYHYHHEYNNYDVHPSAQQQVFNHHMHSTRNHALNNNHMYNSSPTSPPSNRPFATLPTPVPTSNLTSPSNSFSQPQQHVVASQSLHGNSSPSERPQSSTFNVPSSTPSGKSSPVSSNNEATSSNAKRTNGHQAHITMTTIKFKELAIYFDWKLEQACEAIGISSTSMKKLCRHFNIPRWPYRKLKSLYMKRDKILENMKNNSSNPLSQKKFTTQLEKVDTEIENIKRPSGSANLSMDRNLLQKSSGSDIEEEESNSDDASAGDTKINRKREHESNIDNAKRVKRVDSSLLSSSYSSQNCSEVSPQSSYVSTPPAQPLLNSSSPASLKSNPYIQTVNNGQFQIPRAADQSMQLAHSGSNNIYSTTSFSSLENYSRSSSSDSTPLSHNNRQSPTNTTSSANMMMRMQPPPSPLNQSSPSTNQVSALPSIHELLKSMK</sequence>
<dbReference type="PANTHER" id="PTHR46373">
    <property type="entry name" value="PROTEIN RKD4"/>
    <property type="match status" value="1"/>
</dbReference>
<name>D2V710_NAEGR</name>
<dbReference type="GO" id="GO:0003700">
    <property type="term" value="F:DNA-binding transcription factor activity"/>
    <property type="evidence" value="ECO:0007669"/>
    <property type="project" value="InterPro"/>
</dbReference>
<feature type="compositionally biased region" description="Polar residues" evidence="7">
    <location>
        <begin position="270"/>
        <end position="284"/>
    </location>
</feature>
<evidence type="ECO:0000313" key="10">
    <source>
        <dbReference type="Proteomes" id="UP000006671"/>
    </source>
</evidence>
<keyword evidence="5" id="KW-0804">Transcription</keyword>
<dbReference type="GeneID" id="8848941"/>
<dbReference type="STRING" id="5762.D2V710"/>
<evidence type="ECO:0000313" key="9">
    <source>
        <dbReference type="EMBL" id="EFC47290.1"/>
    </source>
</evidence>
<feature type="compositionally biased region" description="Polar residues" evidence="7">
    <location>
        <begin position="450"/>
        <end position="483"/>
    </location>
</feature>
<dbReference type="InterPro" id="IPR044607">
    <property type="entry name" value="RKD-like"/>
</dbReference>
<dbReference type="KEGG" id="ngr:NAEGRDRAFT_47173"/>
<dbReference type="VEuPathDB" id="AmoebaDB:NAEGRDRAFT_47173"/>
<keyword evidence="10" id="KW-1185">Reference proteome</keyword>
<dbReference type="OMA" id="NTYMESS"/>
<feature type="compositionally biased region" description="Low complexity" evidence="7">
    <location>
        <begin position="256"/>
        <end position="269"/>
    </location>
</feature>
<keyword evidence="6" id="KW-0539">Nucleus</keyword>
<keyword evidence="3" id="KW-0175">Coiled coil</keyword>
<feature type="domain" description="RWP-RK" evidence="8">
    <location>
        <begin position="273"/>
        <end position="360"/>
    </location>
</feature>
<feature type="compositionally biased region" description="Polar residues" evidence="7">
    <location>
        <begin position="8"/>
        <end position="31"/>
    </location>
</feature>
<keyword evidence="2" id="KW-0805">Transcription regulation</keyword>
<feature type="region of interest" description="Disordered" evidence="7">
    <location>
        <begin position="1"/>
        <end position="35"/>
    </location>
</feature>
<evidence type="ECO:0000259" key="8">
    <source>
        <dbReference type="PROSITE" id="PS51519"/>
    </source>
</evidence>
<dbReference type="EMBL" id="GG738855">
    <property type="protein sequence ID" value="EFC47290.1"/>
    <property type="molecule type" value="Genomic_DNA"/>
</dbReference>
<dbReference type="AlphaFoldDB" id="D2V710"/>
<proteinExistence type="predicted"/>
<feature type="compositionally biased region" description="Polar residues" evidence="7">
    <location>
        <begin position="214"/>
        <end position="255"/>
    </location>
</feature>
<comment type="function">
    <text evidence="1">Putative transcription factor.</text>
</comment>
<dbReference type="Pfam" id="PF02042">
    <property type="entry name" value="RWP-RK"/>
    <property type="match status" value="1"/>
</dbReference>
<feature type="compositionally biased region" description="Low complexity" evidence="7">
    <location>
        <begin position="523"/>
        <end position="537"/>
    </location>
</feature>
<dbReference type="RefSeq" id="XP_002680034.1">
    <property type="nucleotide sequence ID" value="XM_002679988.1"/>
</dbReference>
<evidence type="ECO:0000256" key="2">
    <source>
        <dbReference type="ARBA" id="ARBA00023015"/>
    </source>
</evidence>
<evidence type="ECO:0000256" key="6">
    <source>
        <dbReference type="ARBA" id="ARBA00023242"/>
    </source>
</evidence>
<dbReference type="GO" id="GO:0003677">
    <property type="term" value="F:DNA binding"/>
    <property type="evidence" value="ECO:0007669"/>
    <property type="project" value="UniProtKB-KW"/>
</dbReference>
<dbReference type="OrthoDB" id="6270329at2759"/>
<accession>D2V710</accession>
<dbReference type="Proteomes" id="UP000006671">
    <property type="component" value="Unassembled WGS sequence"/>
</dbReference>
<organism evidence="10">
    <name type="scientific">Naegleria gruberi</name>
    <name type="common">Amoeba</name>
    <dbReference type="NCBI Taxonomy" id="5762"/>
    <lineage>
        <taxon>Eukaryota</taxon>
        <taxon>Discoba</taxon>
        <taxon>Heterolobosea</taxon>
        <taxon>Tetramitia</taxon>
        <taxon>Eutetramitia</taxon>
        <taxon>Vahlkampfiidae</taxon>
        <taxon>Naegleria</taxon>
    </lineage>
</organism>
<reference evidence="9 10" key="1">
    <citation type="journal article" date="2010" name="Cell">
        <title>The genome of Naegleria gruberi illuminates early eukaryotic versatility.</title>
        <authorList>
            <person name="Fritz-Laylin L.K."/>
            <person name="Prochnik S.E."/>
            <person name="Ginger M.L."/>
            <person name="Dacks J.B."/>
            <person name="Carpenter M.L."/>
            <person name="Field M.C."/>
            <person name="Kuo A."/>
            <person name="Paredez A."/>
            <person name="Chapman J."/>
            <person name="Pham J."/>
            <person name="Shu S."/>
            <person name="Neupane R."/>
            <person name="Cipriano M."/>
            <person name="Mancuso J."/>
            <person name="Tu H."/>
            <person name="Salamov A."/>
            <person name="Lindquist E."/>
            <person name="Shapiro H."/>
            <person name="Lucas S."/>
            <person name="Grigoriev I.V."/>
            <person name="Cande W.Z."/>
            <person name="Fulton C."/>
            <person name="Rokhsar D.S."/>
            <person name="Dawson S.C."/>
        </authorList>
    </citation>
    <scope>NUCLEOTIDE SEQUENCE [LARGE SCALE GENOMIC DNA]</scope>
    <source>
        <strain evidence="9 10">NEG-M</strain>
    </source>
</reference>
<dbReference type="PANTHER" id="PTHR46373:SF2">
    <property type="entry name" value="RWP-RK DOMAIN-CONTAINING PROTEIN"/>
    <property type="match status" value="1"/>
</dbReference>